<protein>
    <recommendedName>
        <fullName evidence="7">Glyoxylate reductase</fullName>
    </recommendedName>
</protein>
<dbReference type="InterPro" id="IPR029753">
    <property type="entry name" value="D-isomer_DH_CS"/>
</dbReference>
<dbReference type="InterPro" id="IPR006140">
    <property type="entry name" value="D-isomer_DH_NAD-bd"/>
</dbReference>
<sequence length="355" mass="37562">MSSASGSKHKIVVTRNLGPDVMPILQDRDDVDLVLWPEDRACDRDWLLQNATGAIALVIMVSDKVNAELLNAAGPSLRAVSTMSVGYEHVDVKELAKRGVALGYTPDVLTEAVADICIMLALIAGRNVKETSTLVTEGKWPNFSWSPFLFCGSQLSAPNPSVNRTAGFIGFGRIAKATLSRLVPFGFTHCVYAANPNSTKPPSSSAAADSSLAQQFGLRSVEKVDLGLVAERSDVVFVLAPGGPETYHVVDEAFLRKMKKTAVLVNAARGTLVDSDALAKVLREGGIWAAGLDVVEGEPKVSADHPLVKEPRCFILPHIGSATNETRVDMASLAARNALAAALGQPLPCALPLGG</sequence>
<dbReference type="CDD" id="cd05301">
    <property type="entry name" value="GDH"/>
    <property type="match status" value="1"/>
</dbReference>
<dbReference type="GO" id="GO:0051287">
    <property type="term" value="F:NAD binding"/>
    <property type="evidence" value="ECO:0007669"/>
    <property type="project" value="InterPro"/>
</dbReference>
<dbReference type="Pfam" id="PF00389">
    <property type="entry name" value="2-Hacid_dh"/>
    <property type="match status" value="1"/>
</dbReference>
<evidence type="ECO:0000256" key="2">
    <source>
        <dbReference type="RuleBase" id="RU003719"/>
    </source>
</evidence>
<dbReference type="STRING" id="71717.A0A4Y7T6L3"/>
<dbReference type="SUPFAM" id="SSF52283">
    <property type="entry name" value="Formate/glycerate dehydrogenase catalytic domain-like"/>
    <property type="match status" value="1"/>
</dbReference>
<reference evidence="5 6" key="1">
    <citation type="journal article" date="2019" name="Nat. Ecol. Evol.">
        <title>Megaphylogeny resolves global patterns of mushroom evolution.</title>
        <authorList>
            <person name="Varga T."/>
            <person name="Krizsan K."/>
            <person name="Foldi C."/>
            <person name="Dima B."/>
            <person name="Sanchez-Garcia M."/>
            <person name="Sanchez-Ramirez S."/>
            <person name="Szollosi G.J."/>
            <person name="Szarkandi J.G."/>
            <person name="Papp V."/>
            <person name="Albert L."/>
            <person name="Andreopoulos W."/>
            <person name="Angelini C."/>
            <person name="Antonin V."/>
            <person name="Barry K.W."/>
            <person name="Bougher N.L."/>
            <person name="Buchanan P."/>
            <person name="Buyck B."/>
            <person name="Bense V."/>
            <person name="Catcheside P."/>
            <person name="Chovatia M."/>
            <person name="Cooper J."/>
            <person name="Damon W."/>
            <person name="Desjardin D."/>
            <person name="Finy P."/>
            <person name="Geml J."/>
            <person name="Haridas S."/>
            <person name="Hughes K."/>
            <person name="Justo A."/>
            <person name="Karasinski D."/>
            <person name="Kautmanova I."/>
            <person name="Kiss B."/>
            <person name="Kocsube S."/>
            <person name="Kotiranta H."/>
            <person name="LaButti K.M."/>
            <person name="Lechner B.E."/>
            <person name="Liimatainen K."/>
            <person name="Lipzen A."/>
            <person name="Lukacs Z."/>
            <person name="Mihaltcheva S."/>
            <person name="Morgado L.N."/>
            <person name="Niskanen T."/>
            <person name="Noordeloos M.E."/>
            <person name="Ohm R.A."/>
            <person name="Ortiz-Santana B."/>
            <person name="Ovrebo C."/>
            <person name="Racz N."/>
            <person name="Riley R."/>
            <person name="Savchenko A."/>
            <person name="Shiryaev A."/>
            <person name="Soop K."/>
            <person name="Spirin V."/>
            <person name="Szebenyi C."/>
            <person name="Tomsovsky M."/>
            <person name="Tulloss R.E."/>
            <person name="Uehling J."/>
            <person name="Grigoriev I.V."/>
            <person name="Vagvolgyi C."/>
            <person name="Papp T."/>
            <person name="Martin F.M."/>
            <person name="Miettinen O."/>
            <person name="Hibbett D.S."/>
            <person name="Nagy L.G."/>
        </authorList>
    </citation>
    <scope>NUCLEOTIDE SEQUENCE [LARGE SCALE GENOMIC DNA]</scope>
    <source>
        <strain evidence="5 6">FP101781</strain>
    </source>
</reference>
<feature type="domain" description="D-isomer specific 2-hydroxyacid dehydrogenase NAD-binding" evidence="4">
    <location>
        <begin position="118"/>
        <end position="320"/>
    </location>
</feature>
<dbReference type="OrthoDB" id="9991913at2759"/>
<dbReference type="GO" id="GO:0005829">
    <property type="term" value="C:cytosol"/>
    <property type="evidence" value="ECO:0007669"/>
    <property type="project" value="TreeGrafter"/>
</dbReference>
<dbReference type="PANTHER" id="PTHR10996">
    <property type="entry name" value="2-HYDROXYACID DEHYDROGENASE-RELATED"/>
    <property type="match status" value="1"/>
</dbReference>
<dbReference type="InterPro" id="IPR050223">
    <property type="entry name" value="D-isomer_2-hydroxyacid_DH"/>
</dbReference>
<proteinExistence type="inferred from homology"/>
<evidence type="ECO:0000256" key="1">
    <source>
        <dbReference type="ARBA" id="ARBA00023002"/>
    </source>
</evidence>
<accession>A0A4Y7T6L3</accession>
<keyword evidence="6" id="KW-1185">Reference proteome</keyword>
<comment type="caution">
    <text evidence="5">The sequence shown here is derived from an EMBL/GenBank/DDBJ whole genome shotgun (WGS) entry which is preliminary data.</text>
</comment>
<evidence type="ECO:0000259" key="4">
    <source>
        <dbReference type="Pfam" id="PF02826"/>
    </source>
</evidence>
<dbReference type="EMBL" id="QPFP01000026">
    <property type="protein sequence ID" value="TEB29765.1"/>
    <property type="molecule type" value="Genomic_DNA"/>
</dbReference>
<name>A0A4Y7T6L3_COPMI</name>
<dbReference type="SUPFAM" id="SSF51735">
    <property type="entry name" value="NAD(P)-binding Rossmann-fold domains"/>
    <property type="match status" value="1"/>
</dbReference>
<keyword evidence="1 2" id="KW-0560">Oxidoreductase</keyword>
<dbReference type="GO" id="GO:0030267">
    <property type="term" value="F:glyoxylate reductase (NADPH) activity"/>
    <property type="evidence" value="ECO:0007669"/>
    <property type="project" value="TreeGrafter"/>
</dbReference>
<gene>
    <name evidence="5" type="ORF">FA13DRAFT_1793061</name>
</gene>
<comment type="similarity">
    <text evidence="2">Belongs to the D-isomer specific 2-hydroxyacid dehydrogenase family.</text>
</comment>
<evidence type="ECO:0000259" key="3">
    <source>
        <dbReference type="Pfam" id="PF00389"/>
    </source>
</evidence>
<dbReference type="Pfam" id="PF02826">
    <property type="entry name" value="2-Hacid_dh_C"/>
    <property type="match status" value="1"/>
</dbReference>
<dbReference type="Gene3D" id="3.40.50.720">
    <property type="entry name" value="NAD(P)-binding Rossmann-like Domain"/>
    <property type="match status" value="2"/>
</dbReference>
<evidence type="ECO:0000313" key="5">
    <source>
        <dbReference type="EMBL" id="TEB29765.1"/>
    </source>
</evidence>
<dbReference type="AlphaFoldDB" id="A0A4Y7T6L3"/>
<evidence type="ECO:0008006" key="7">
    <source>
        <dbReference type="Google" id="ProtNLM"/>
    </source>
</evidence>
<dbReference type="GO" id="GO:0016618">
    <property type="term" value="F:hydroxypyruvate reductase [NAD(P)H] activity"/>
    <property type="evidence" value="ECO:0007669"/>
    <property type="project" value="TreeGrafter"/>
</dbReference>
<dbReference type="PROSITE" id="PS00671">
    <property type="entry name" value="D_2_HYDROXYACID_DH_3"/>
    <property type="match status" value="1"/>
</dbReference>
<dbReference type="InterPro" id="IPR036291">
    <property type="entry name" value="NAD(P)-bd_dom_sf"/>
</dbReference>
<feature type="domain" description="D-isomer specific 2-hydroxyacid dehydrogenase catalytic" evidence="3">
    <location>
        <begin position="11"/>
        <end position="348"/>
    </location>
</feature>
<evidence type="ECO:0000313" key="6">
    <source>
        <dbReference type="Proteomes" id="UP000298030"/>
    </source>
</evidence>
<dbReference type="PANTHER" id="PTHR10996:SF277">
    <property type="entry name" value="GLYOXYLATE REDUCTASE_HYDROXYPYRUVATE REDUCTASE"/>
    <property type="match status" value="1"/>
</dbReference>
<dbReference type="InterPro" id="IPR006139">
    <property type="entry name" value="D-isomer_2_OHA_DH_cat_dom"/>
</dbReference>
<organism evidence="5 6">
    <name type="scientific">Coprinellus micaceus</name>
    <name type="common">Glistening ink-cap mushroom</name>
    <name type="synonym">Coprinus micaceus</name>
    <dbReference type="NCBI Taxonomy" id="71717"/>
    <lineage>
        <taxon>Eukaryota</taxon>
        <taxon>Fungi</taxon>
        <taxon>Dikarya</taxon>
        <taxon>Basidiomycota</taxon>
        <taxon>Agaricomycotina</taxon>
        <taxon>Agaricomycetes</taxon>
        <taxon>Agaricomycetidae</taxon>
        <taxon>Agaricales</taxon>
        <taxon>Agaricineae</taxon>
        <taxon>Psathyrellaceae</taxon>
        <taxon>Coprinellus</taxon>
    </lineage>
</organism>
<dbReference type="Proteomes" id="UP000298030">
    <property type="component" value="Unassembled WGS sequence"/>
</dbReference>